<organism evidence="2 3">
    <name type="scientific">Adineta steineri</name>
    <dbReference type="NCBI Taxonomy" id="433720"/>
    <lineage>
        <taxon>Eukaryota</taxon>
        <taxon>Metazoa</taxon>
        <taxon>Spiralia</taxon>
        <taxon>Gnathifera</taxon>
        <taxon>Rotifera</taxon>
        <taxon>Eurotatoria</taxon>
        <taxon>Bdelloidea</taxon>
        <taxon>Adinetida</taxon>
        <taxon>Adinetidae</taxon>
        <taxon>Adineta</taxon>
    </lineage>
</organism>
<dbReference type="EMBL" id="CAJOAY010002215">
    <property type="protein sequence ID" value="CAF3932336.1"/>
    <property type="molecule type" value="Genomic_DNA"/>
</dbReference>
<feature type="region of interest" description="Disordered" evidence="1">
    <location>
        <begin position="41"/>
        <end position="60"/>
    </location>
</feature>
<name>A0A819JDZ1_9BILA</name>
<comment type="caution">
    <text evidence="2">The sequence shown here is derived from an EMBL/GenBank/DDBJ whole genome shotgun (WGS) entry which is preliminary data.</text>
</comment>
<feature type="compositionally biased region" description="Low complexity" evidence="1">
    <location>
        <begin position="1"/>
        <end position="12"/>
    </location>
</feature>
<evidence type="ECO:0000256" key="1">
    <source>
        <dbReference type="SAM" id="MobiDB-lite"/>
    </source>
</evidence>
<proteinExistence type="predicted"/>
<evidence type="ECO:0000313" key="3">
    <source>
        <dbReference type="Proteomes" id="UP000663881"/>
    </source>
</evidence>
<dbReference type="AlphaFoldDB" id="A0A819JDZ1"/>
<dbReference type="Proteomes" id="UP000663881">
    <property type="component" value="Unassembled WGS sequence"/>
</dbReference>
<feature type="region of interest" description="Disordered" evidence="1">
    <location>
        <begin position="1"/>
        <end position="20"/>
    </location>
</feature>
<feature type="compositionally biased region" description="Polar residues" evidence="1">
    <location>
        <begin position="50"/>
        <end position="60"/>
    </location>
</feature>
<sequence length="131" mass="14665">MIATSSSSSSPITTPPPPIVKHSSMIVQCISETKSKLPVLPHLPDVTPEATRTTTASPSKSHIKYYTPGHIVDNKTFTEHIDFILFTVLPSPNQTDVESERRANLAAYFLDWHLNNAFNLAVTDFKRKFRK</sequence>
<accession>A0A819JDZ1</accession>
<protein>
    <submittedName>
        <fullName evidence="2">Uncharacterized protein</fullName>
    </submittedName>
</protein>
<evidence type="ECO:0000313" key="2">
    <source>
        <dbReference type="EMBL" id="CAF3932336.1"/>
    </source>
</evidence>
<reference evidence="2" key="1">
    <citation type="submission" date="2021-02" db="EMBL/GenBank/DDBJ databases">
        <authorList>
            <person name="Nowell W R."/>
        </authorList>
    </citation>
    <scope>NUCLEOTIDE SEQUENCE</scope>
</reference>
<gene>
    <name evidence="2" type="ORF">OKA104_LOCUS25895</name>
</gene>